<sequence>MILILPFCIMCALGTWQIFRFKEKLNIIHSMKSLPIALPNDDVKKYAYKNVIARGSFEVGSYFNVFAGNAGYYFLQPFKLIDGRTILVNRGILTDYKNLVDKLDGKIININGIIYCDFDKKVRWFFKNDPANNVWIWFDINSMAKVSNIQLEACIVWADNTWLLSGLKPNMTLQVRNDHLEYIITWYFLAIVWAIYCVSFVRKKKCV</sequence>
<evidence type="ECO:0000313" key="8">
    <source>
        <dbReference type="Proteomes" id="UP000033562"/>
    </source>
</evidence>
<reference evidence="7 8" key="1">
    <citation type="submission" date="2015-02" db="EMBL/GenBank/DDBJ databases">
        <title>Genome Sequencing of Rickettsiales.</title>
        <authorList>
            <person name="Daugherty S.C."/>
            <person name="Su Q."/>
            <person name="Abolude K."/>
            <person name="Beier-Sexton M."/>
            <person name="Carlyon J.A."/>
            <person name="Carter R."/>
            <person name="Day N.P."/>
            <person name="Dumler S.J."/>
            <person name="Dyachenko V."/>
            <person name="Godinez A."/>
            <person name="Kurtti T.J."/>
            <person name="Lichay M."/>
            <person name="Mullins K.E."/>
            <person name="Ott S."/>
            <person name="Pappas-Brown V."/>
            <person name="Paris D.H."/>
            <person name="Patel P."/>
            <person name="Richards A.L."/>
            <person name="Sadzewicz L."/>
            <person name="Sears K."/>
            <person name="Seidman D."/>
            <person name="Sengamalay N."/>
            <person name="Stenos J."/>
            <person name="Tallon L.J."/>
            <person name="Vincent G."/>
            <person name="Fraser C.M."/>
            <person name="Munderloh U."/>
            <person name="Dunning-Hotopp J.C."/>
        </authorList>
    </citation>
    <scope>NUCLEOTIDE SEQUENCE [LARGE SCALE GENOMIC DNA]</scope>
    <source>
        <strain evidence="7 8">RAC413</strain>
    </source>
</reference>
<dbReference type="PANTHER" id="PTHR23427:SF2">
    <property type="entry name" value="SURFEIT LOCUS PROTEIN 1"/>
    <property type="match status" value="1"/>
</dbReference>
<dbReference type="STRING" id="1359163.NLO413_0846"/>
<comment type="caution">
    <text evidence="6">Lacks conserved residue(s) required for the propagation of feature annotation.</text>
</comment>
<keyword evidence="5 6" id="KW-0472">Membrane</keyword>
<proteinExistence type="inferred from homology"/>
<evidence type="ECO:0000256" key="3">
    <source>
        <dbReference type="ARBA" id="ARBA00022692"/>
    </source>
</evidence>
<dbReference type="AlphaFoldDB" id="A0A0F3NN04"/>
<accession>A0A0F3NN04</accession>
<dbReference type="PANTHER" id="PTHR23427">
    <property type="entry name" value="SURFEIT LOCUS PROTEIN"/>
    <property type="match status" value="1"/>
</dbReference>
<dbReference type="CDD" id="cd06662">
    <property type="entry name" value="SURF1"/>
    <property type="match status" value="1"/>
</dbReference>
<evidence type="ECO:0000256" key="2">
    <source>
        <dbReference type="ARBA" id="ARBA00007165"/>
    </source>
</evidence>
<comment type="similarity">
    <text evidence="2 6">Belongs to the SURF1 family.</text>
</comment>
<organism evidence="7 8">
    <name type="scientific">Candidatus Neoehrlichia procyonis str. RAC413</name>
    <dbReference type="NCBI Taxonomy" id="1359163"/>
    <lineage>
        <taxon>Bacteria</taxon>
        <taxon>Pseudomonadati</taxon>
        <taxon>Pseudomonadota</taxon>
        <taxon>Alphaproteobacteria</taxon>
        <taxon>Rickettsiales</taxon>
        <taxon>Anaplasmataceae</taxon>
        <taxon>Candidatus Neoehrlichia</taxon>
    </lineage>
</organism>
<keyword evidence="3 6" id="KW-0812">Transmembrane</keyword>
<dbReference type="Proteomes" id="UP000033562">
    <property type="component" value="Unassembled WGS sequence"/>
</dbReference>
<protein>
    <recommendedName>
        <fullName evidence="6">SURF1-like protein</fullName>
    </recommendedName>
</protein>
<dbReference type="RefSeq" id="WP_045809159.1">
    <property type="nucleotide sequence ID" value="NZ_LANX01000001.1"/>
</dbReference>
<keyword evidence="8" id="KW-1185">Reference proteome</keyword>
<dbReference type="InterPro" id="IPR045214">
    <property type="entry name" value="Surf1/Surf4"/>
</dbReference>
<name>A0A0F3NN04_9RICK</name>
<evidence type="ECO:0000256" key="4">
    <source>
        <dbReference type="ARBA" id="ARBA00022989"/>
    </source>
</evidence>
<dbReference type="GO" id="GO:0005886">
    <property type="term" value="C:plasma membrane"/>
    <property type="evidence" value="ECO:0007669"/>
    <property type="project" value="UniProtKB-SubCell"/>
</dbReference>
<comment type="caution">
    <text evidence="7">The sequence shown here is derived from an EMBL/GenBank/DDBJ whole genome shotgun (WGS) entry which is preliminary data.</text>
</comment>
<keyword evidence="6" id="KW-1003">Cell membrane</keyword>
<dbReference type="PATRIC" id="fig|1359163.3.peg.817"/>
<gene>
    <name evidence="7" type="ORF">NLO413_0846</name>
</gene>
<dbReference type="EMBL" id="LANX01000001">
    <property type="protein sequence ID" value="KJV69453.1"/>
    <property type="molecule type" value="Genomic_DNA"/>
</dbReference>
<dbReference type="InterPro" id="IPR002994">
    <property type="entry name" value="Surf1/Shy1"/>
</dbReference>
<evidence type="ECO:0000256" key="5">
    <source>
        <dbReference type="ARBA" id="ARBA00023136"/>
    </source>
</evidence>
<feature type="transmembrane region" description="Helical" evidence="6">
    <location>
        <begin position="182"/>
        <end position="201"/>
    </location>
</feature>
<dbReference type="PROSITE" id="PS50895">
    <property type="entry name" value="SURF1"/>
    <property type="match status" value="1"/>
</dbReference>
<comment type="subcellular location">
    <subcellularLocation>
        <location evidence="6">Cell membrane</location>
        <topology evidence="6">Multi-pass membrane protein</topology>
    </subcellularLocation>
    <subcellularLocation>
        <location evidence="1">Membrane</location>
    </subcellularLocation>
</comment>
<evidence type="ECO:0000256" key="6">
    <source>
        <dbReference type="RuleBase" id="RU363076"/>
    </source>
</evidence>
<dbReference type="Pfam" id="PF02104">
    <property type="entry name" value="SURF1"/>
    <property type="match status" value="1"/>
</dbReference>
<evidence type="ECO:0000256" key="1">
    <source>
        <dbReference type="ARBA" id="ARBA00004370"/>
    </source>
</evidence>
<evidence type="ECO:0000313" key="7">
    <source>
        <dbReference type="EMBL" id="KJV69453.1"/>
    </source>
</evidence>
<keyword evidence="4 6" id="KW-1133">Transmembrane helix</keyword>